<organism evidence="1 2">
    <name type="scientific">Pelagibacterium lentulum</name>
    <dbReference type="NCBI Taxonomy" id="2029865"/>
    <lineage>
        <taxon>Bacteria</taxon>
        <taxon>Pseudomonadati</taxon>
        <taxon>Pseudomonadota</taxon>
        <taxon>Alphaproteobacteria</taxon>
        <taxon>Hyphomicrobiales</taxon>
        <taxon>Devosiaceae</taxon>
        <taxon>Pelagibacterium</taxon>
    </lineage>
</organism>
<proteinExistence type="predicted"/>
<reference evidence="1 2" key="1">
    <citation type="journal article" date="2014" name="Int. J. Syst. Evol. Microbiol.">
        <title>Complete genome sequence of Corynebacterium casei LMG S-19264T (=DSM 44701T), isolated from a smear-ripened cheese.</title>
        <authorList>
            <consortium name="US DOE Joint Genome Institute (JGI-PGF)"/>
            <person name="Walter F."/>
            <person name="Albersmeier A."/>
            <person name="Kalinowski J."/>
            <person name="Ruckert C."/>
        </authorList>
    </citation>
    <scope>NUCLEOTIDE SEQUENCE [LARGE SCALE GENOMIC DNA]</scope>
    <source>
        <strain evidence="1 2">CGMCC 1.15896</strain>
    </source>
</reference>
<dbReference type="Proteomes" id="UP000596977">
    <property type="component" value="Unassembled WGS sequence"/>
</dbReference>
<protein>
    <recommendedName>
        <fullName evidence="3">MaoC-like domain-containing protein</fullName>
    </recommendedName>
</protein>
<evidence type="ECO:0008006" key="3">
    <source>
        <dbReference type="Google" id="ProtNLM"/>
    </source>
</evidence>
<dbReference type="EMBL" id="BMKB01000001">
    <property type="protein sequence ID" value="GGA40366.1"/>
    <property type="molecule type" value="Genomic_DNA"/>
</dbReference>
<dbReference type="Gene3D" id="3.10.129.10">
    <property type="entry name" value="Hotdog Thioesterase"/>
    <property type="match status" value="2"/>
</dbReference>
<accession>A0A916VV47</accession>
<sequence>MTQISHPADTHPLVLPVRIALDENPRYKGSIHDDAVARAQGFRAALVPGAFIYGHFSRLAIMAWGENWAKYGSMGARFRRPVYNGDDLALSRGEFLLRDGVWRADVSAANQEGEVVAVGWIGLPETPQVAPERASIALIERPKERQKLDIGTLVSGLPVLTYERILTQSDFEDSLAAFGEDHPIYSDPGFVHAGCLMRLAMGDTNQSYEYPAPIVLTQAEAQHYAHVYPGQKICFGGTITNVYERNGRHYFDSEEYMIADNKVVARFRRTSIYSD</sequence>
<dbReference type="AlphaFoldDB" id="A0A916VV47"/>
<comment type="caution">
    <text evidence="1">The sequence shown here is derived from an EMBL/GenBank/DDBJ whole genome shotgun (WGS) entry which is preliminary data.</text>
</comment>
<dbReference type="CDD" id="cd03441">
    <property type="entry name" value="R_hydratase_like"/>
    <property type="match status" value="1"/>
</dbReference>
<evidence type="ECO:0000313" key="1">
    <source>
        <dbReference type="EMBL" id="GGA40366.1"/>
    </source>
</evidence>
<evidence type="ECO:0000313" key="2">
    <source>
        <dbReference type="Proteomes" id="UP000596977"/>
    </source>
</evidence>
<keyword evidence="2" id="KW-1185">Reference proteome</keyword>
<name>A0A916VV47_9HYPH</name>
<dbReference type="OrthoDB" id="5174360at2"/>
<dbReference type="SUPFAM" id="SSF54637">
    <property type="entry name" value="Thioesterase/thiol ester dehydrase-isomerase"/>
    <property type="match status" value="2"/>
</dbReference>
<dbReference type="InterPro" id="IPR029069">
    <property type="entry name" value="HotDog_dom_sf"/>
</dbReference>
<gene>
    <name evidence="1" type="ORF">GCM10011499_07390</name>
</gene>
<dbReference type="RefSeq" id="WP_127073244.1">
    <property type="nucleotide sequence ID" value="NZ_BMKB01000001.1"/>
</dbReference>